<dbReference type="Gene3D" id="1.25.40.10">
    <property type="entry name" value="Tetratricopeptide repeat domain"/>
    <property type="match status" value="1"/>
</dbReference>
<dbReference type="STRING" id="195883.A0A482XDT0"/>
<dbReference type="InParanoid" id="A0A482XDT0"/>
<dbReference type="SMR" id="A0A482XDT0"/>
<dbReference type="EMBL" id="QKKF02012754">
    <property type="protein sequence ID" value="RZF43471.1"/>
    <property type="molecule type" value="Genomic_DNA"/>
</dbReference>
<accession>A0A482XDT0</accession>
<dbReference type="SUPFAM" id="SSF48452">
    <property type="entry name" value="TPR-like"/>
    <property type="match status" value="2"/>
</dbReference>
<protein>
    <recommendedName>
        <fullName evidence="6">S1 motif domain-containing protein</fullName>
    </recommendedName>
</protein>
<reference evidence="7 8" key="1">
    <citation type="journal article" date="2017" name="Gigascience">
        <title>Genome sequence of the small brown planthopper, Laodelphax striatellus.</title>
        <authorList>
            <person name="Zhu J."/>
            <person name="Jiang F."/>
            <person name="Wang X."/>
            <person name="Yang P."/>
            <person name="Bao Y."/>
            <person name="Zhao W."/>
            <person name="Wang W."/>
            <person name="Lu H."/>
            <person name="Wang Q."/>
            <person name="Cui N."/>
            <person name="Li J."/>
            <person name="Chen X."/>
            <person name="Luo L."/>
            <person name="Yu J."/>
            <person name="Kang L."/>
            <person name="Cui F."/>
        </authorList>
    </citation>
    <scope>NUCLEOTIDE SEQUENCE [LARGE SCALE GENOMIC DNA]</scope>
    <source>
        <strain evidence="7">Lst14</strain>
    </source>
</reference>
<feature type="compositionally biased region" description="Basic and acidic residues" evidence="5">
    <location>
        <begin position="1084"/>
        <end position="1096"/>
    </location>
</feature>
<evidence type="ECO:0000256" key="3">
    <source>
        <dbReference type="ARBA" id="ARBA00022737"/>
    </source>
</evidence>
<evidence type="ECO:0000256" key="4">
    <source>
        <dbReference type="ARBA" id="ARBA00023242"/>
    </source>
</evidence>
<dbReference type="GO" id="GO:0003723">
    <property type="term" value="F:RNA binding"/>
    <property type="evidence" value="ECO:0007669"/>
    <property type="project" value="TreeGrafter"/>
</dbReference>
<evidence type="ECO:0000259" key="6">
    <source>
        <dbReference type="PROSITE" id="PS50126"/>
    </source>
</evidence>
<feature type="domain" description="S1 motif" evidence="6">
    <location>
        <begin position="186"/>
        <end position="254"/>
    </location>
</feature>
<dbReference type="SMART" id="SM00386">
    <property type="entry name" value="HAT"/>
    <property type="match status" value="5"/>
</dbReference>
<keyword evidence="8" id="KW-1185">Reference proteome</keyword>
<dbReference type="FunCoup" id="A0A482XDT0">
    <property type="interactions" value="2186"/>
</dbReference>
<feature type="domain" description="S1 motif" evidence="6">
    <location>
        <begin position="611"/>
        <end position="683"/>
    </location>
</feature>
<evidence type="ECO:0000313" key="7">
    <source>
        <dbReference type="EMBL" id="RZF43471.1"/>
    </source>
</evidence>
<feature type="compositionally biased region" description="Basic and acidic residues" evidence="5">
    <location>
        <begin position="1235"/>
        <end position="1245"/>
    </location>
</feature>
<dbReference type="InterPro" id="IPR055430">
    <property type="entry name" value="HAT_Syf1_CNRKL1_C"/>
</dbReference>
<organism evidence="7 8">
    <name type="scientific">Laodelphax striatellus</name>
    <name type="common">Small brown planthopper</name>
    <name type="synonym">Delphax striatella</name>
    <dbReference type="NCBI Taxonomy" id="195883"/>
    <lineage>
        <taxon>Eukaryota</taxon>
        <taxon>Metazoa</taxon>
        <taxon>Ecdysozoa</taxon>
        <taxon>Arthropoda</taxon>
        <taxon>Hexapoda</taxon>
        <taxon>Insecta</taxon>
        <taxon>Pterygota</taxon>
        <taxon>Neoptera</taxon>
        <taxon>Paraneoptera</taxon>
        <taxon>Hemiptera</taxon>
        <taxon>Auchenorrhyncha</taxon>
        <taxon>Fulgoroidea</taxon>
        <taxon>Delphacidae</taxon>
        <taxon>Criomorphinae</taxon>
        <taxon>Laodelphax</taxon>
    </lineage>
</organism>
<keyword evidence="2" id="KW-0698">rRNA processing</keyword>
<dbReference type="GO" id="GO:0032040">
    <property type="term" value="C:small-subunit processome"/>
    <property type="evidence" value="ECO:0007669"/>
    <property type="project" value="TreeGrafter"/>
</dbReference>
<sequence>MSSEALFPRGPVSRSPVQKIDFKKRVVDREKLFKLKKNSVKKKKNDRRMESENDSEKVEKIANLFQTVPDRITTFKYNKITEGLVIAGRIREINVSRLGISLPGRALAHADINKISTPYTEQLQSLSSDLIKAEEVSALPDMFQVGELVTVAVDAINKKNDKYIVSVSLNPCDVNKTFDSSSLDENILVVGAIKSIEDHGYVVDLGIKNVVAFLPEKNVDQEAAKGLVIGKIVRAIVTHVKRKTSSTTVTLSVKKDTLLTAVPPTGYSNSNVLPGTQIKVHVIKVLPDGLVVRPVKASEDVTGHVNLNHLPSCWDTTSRFKPGMAFFATLLYTVPHANIMYFTLWPHIHDINPQRPFHDGALVKNAKVVSLSFGGTNFQLGSEELDAKGVVSISQANGKDDFKVGDEHTVRILHYDLMEGVYICSMKPELLSIDVYSINDLKVGQVIEGKVIRVIAGRGVNLQVGNVTVFAPQLHLTDFPQMSQEDNVLSPLCKINAVVKAKVLSKHGNNCFVTLKPMMVRTLALCSYSDAKIGSCYYGTVKSLVSSGIVVWFYNDITGFIPNSEIQPLFLKPTFHVGQSIRCYVKAVDPSNEKLILTLTPSILNKGYCYGSSYPLTVIESNPEGLKVKVPKTKIDGFLPFHQLSDHITLLQPLKDHYPPGSKIKSAVVYSSDLYSVPLFSLRSSVQSFFELESDITTLNLNLQKDDVIVPCSIIEIDESGLNVDVCIPNSKHRSIPKENIIGYDTNILSSLAVNQAILAVSTPQKDDFQLKLIKNKFYDISEVGHGVDLLLDYLKTSKLMQSISLGEKTQATVTKMKNKSVLVKLPSLNSKGTIHRKLCNEALKENYSLEVTLLWQSPATKLIHALPTEKQGVIPKGPINGPKVGQTVVAEVVLVESDFAIGLVSEGPFKSRIAFFPLKSHLNDFGPSKLQLFSTVHLIPVLLEDGYVIAVDKSQLKKHSQATGTKLKEVLSNLLDNVNTYFNKRETIILLNVADNENDTSEQLLENGKEESDAENDEAPKKQKKKKKEKKANVSSPIFDENGTWEQSLVNGKEGESHSENDESPKKKKKKKKDSTGSIENGISDHTDHADNELLKKKKKKESTGLSPALNLSSHVHVTENGEVTSKKSKKSLSNEDLSTPSKADKKKKKLLLEQSSVFDETPKEQSTKKGKRSKAGFENDSLLNGDSPQPENKKRKSSISQFDEVDTSVSDDPVGKKGKKRKSSEGDLNGTDIKNESLTEGEKKPKKKKKKTSLENTGAKNTDHSNQNELKSRLSMEGYEGFSWSVDAKDFSITQGENDDDSEDDDDDDETGDSSSKKNRSLMTASEKRAAAKEAELRLRRAEQLLLEAESNPQSVDHFERLVLAHPNSSMLWIKYMAMHLQETEIDKARAVAKRALQVMNAREEEERLNVWTALLNLENLYGSEESLKSALAEAVRTNDDYQVYSKMLEIYADSKKTKSVEQLAAMMSKKFKSKLDCWLLCCRNLMRVGSLEKARSFFQRGLEALTKKDHVQFITRFALLENALGSFDHAQTVMDHVLMTYPGRIPAWTTYVDMLTKSGHTDLARQVLQRSVNQKLPVKKMKTLYKKWLDFEQQHGTQTNITQVKNLAEQYVNSLSLKIDDLK</sequence>
<proteinExistence type="predicted"/>
<feature type="region of interest" description="Disordered" evidence="5">
    <location>
        <begin position="1005"/>
        <end position="1276"/>
    </location>
</feature>
<dbReference type="SMART" id="SM00316">
    <property type="entry name" value="S1"/>
    <property type="match status" value="6"/>
</dbReference>
<dbReference type="PANTHER" id="PTHR23270">
    <property type="entry name" value="PROGRAMMED CELL DEATH PROTEIN 11 PRE-RRNA PROCESSING PROTEIN RRP5"/>
    <property type="match status" value="1"/>
</dbReference>
<evidence type="ECO:0000313" key="8">
    <source>
        <dbReference type="Proteomes" id="UP000291343"/>
    </source>
</evidence>
<gene>
    <name evidence="7" type="ORF">LSTR_LSTR001732</name>
</gene>
<dbReference type="Gene3D" id="2.40.50.140">
    <property type="entry name" value="Nucleic acid-binding proteins"/>
    <property type="match status" value="2"/>
</dbReference>
<feature type="region of interest" description="Disordered" evidence="5">
    <location>
        <begin position="1295"/>
        <end position="1331"/>
    </location>
</feature>
<dbReference type="Pfam" id="PF23231">
    <property type="entry name" value="HAT_Syf1_CNRKL1_C"/>
    <property type="match status" value="1"/>
</dbReference>
<dbReference type="OrthoDB" id="412781at2759"/>
<feature type="compositionally biased region" description="Polar residues" evidence="5">
    <location>
        <begin position="1105"/>
        <end position="1117"/>
    </location>
</feature>
<comment type="caution">
    <text evidence="7">The sequence shown here is derived from an EMBL/GenBank/DDBJ whole genome shotgun (WGS) entry which is preliminary data.</text>
</comment>
<feature type="domain" description="S1 motif" evidence="6">
    <location>
        <begin position="360"/>
        <end position="427"/>
    </location>
</feature>
<dbReference type="PANTHER" id="PTHR23270:SF10">
    <property type="entry name" value="PROTEIN RRP5 HOMOLOG"/>
    <property type="match status" value="1"/>
</dbReference>
<dbReference type="InterPro" id="IPR003107">
    <property type="entry name" value="HAT"/>
</dbReference>
<feature type="compositionally biased region" description="Acidic residues" evidence="5">
    <location>
        <begin position="1299"/>
        <end position="1314"/>
    </location>
</feature>
<keyword evidence="4" id="KW-0539">Nucleus</keyword>
<feature type="compositionally biased region" description="Polar residues" evidence="5">
    <location>
        <begin position="1256"/>
        <end position="1271"/>
    </location>
</feature>
<evidence type="ECO:0000256" key="5">
    <source>
        <dbReference type="SAM" id="MobiDB-lite"/>
    </source>
</evidence>
<feature type="compositionally biased region" description="Polar residues" evidence="5">
    <location>
        <begin position="1183"/>
        <end position="1192"/>
    </location>
</feature>
<dbReference type="InterPro" id="IPR011990">
    <property type="entry name" value="TPR-like_helical_dom_sf"/>
</dbReference>
<feature type="domain" description="S1 motif" evidence="6">
    <location>
        <begin position="534"/>
        <end position="600"/>
    </location>
</feature>
<keyword evidence="3" id="KW-0677">Repeat</keyword>
<comment type="subcellular location">
    <subcellularLocation>
        <location evidence="1">Nucleus</location>
        <location evidence="1">Nucleolus</location>
    </subcellularLocation>
</comment>
<dbReference type="GO" id="GO:0006364">
    <property type="term" value="P:rRNA processing"/>
    <property type="evidence" value="ECO:0007669"/>
    <property type="project" value="UniProtKB-KW"/>
</dbReference>
<dbReference type="InterPro" id="IPR003029">
    <property type="entry name" value="S1_domain"/>
</dbReference>
<dbReference type="InterPro" id="IPR012340">
    <property type="entry name" value="NA-bd_OB-fold"/>
</dbReference>
<dbReference type="InterPro" id="IPR045209">
    <property type="entry name" value="Rrp5"/>
</dbReference>
<dbReference type="Proteomes" id="UP000291343">
    <property type="component" value="Unassembled WGS sequence"/>
</dbReference>
<dbReference type="PROSITE" id="PS50126">
    <property type="entry name" value="S1"/>
    <property type="match status" value="4"/>
</dbReference>
<feature type="compositionally biased region" description="Basic and acidic residues" evidence="5">
    <location>
        <begin position="1054"/>
        <end position="1066"/>
    </location>
</feature>
<name>A0A482XDT0_LAOST</name>
<dbReference type="SUPFAM" id="SSF50249">
    <property type="entry name" value="Nucleic acid-binding proteins"/>
    <property type="match status" value="3"/>
</dbReference>
<evidence type="ECO:0000256" key="1">
    <source>
        <dbReference type="ARBA" id="ARBA00004604"/>
    </source>
</evidence>
<evidence type="ECO:0000256" key="2">
    <source>
        <dbReference type="ARBA" id="ARBA00022552"/>
    </source>
</evidence>